<dbReference type="CDD" id="cd04183">
    <property type="entry name" value="GT2_BcE_like"/>
    <property type="match status" value="1"/>
</dbReference>
<name>A0A1S8GRJ6_9PROT</name>
<dbReference type="EMBL" id="JATM01000001">
    <property type="protein sequence ID" value="OOL19664.1"/>
    <property type="molecule type" value="Genomic_DNA"/>
</dbReference>
<comment type="caution">
    <text evidence="1">The sequence shown here is derived from an EMBL/GenBank/DDBJ whole genome shotgun (WGS) entry which is preliminary data.</text>
</comment>
<dbReference type="PIRSF" id="PIRSF028162">
    <property type="entry name" value="BcbE_prd"/>
    <property type="match status" value="1"/>
</dbReference>
<dbReference type="InterPro" id="IPR016873">
    <property type="entry name" value="Caps_polysacc_synth_BcbE_prd"/>
</dbReference>
<dbReference type="Gene3D" id="3.90.550.10">
    <property type="entry name" value="Spore Coat Polysaccharide Biosynthesis Protein SpsA, Chain A"/>
    <property type="match status" value="1"/>
</dbReference>
<accession>A0A1S8GRJ6</accession>
<dbReference type="InterPro" id="IPR029044">
    <property type="entry name" value="Nucleotide-diphossugar_trans"/>
</dbReference>
<dbReference type="SUPFAM" id="SSF53448">
    <property type="entry name" value="Nucleotide-diphospho-sugar transferases"/>
    <property type="match status" value="1"/>
</dbReference>
<sequence>MIVIPMAGLSSRFTKAGYAKPKYMLPLAGKTVFWHSLMSFVRYFESERFLFIARDVQDTARFLANEIKELGIKNYEIVLLDQATSGQAETVELGLERAEVPMAESLTIFNIDSFRKNFSYPNTEWFLKCSGYLEVFKGEGNNWSYVEPMPDANGPFVKRTTEKDPISDLCSNGLYYFAQTKYFLEALALERENFSSNELYIAPLYNHLLEKKMLVNYHLIEDSETIFCGVPSEYEFLLSEGL</sequence>
<evidence type="ECO:0000313" key="1">
    <source>
        <dbReference type="EMBL" id="OOL19664.1"/>
    </source>
</evidence>
<gene>
    <name evidence="1" type="ORF">AL01_01475</name>
</gene>
<evidence type="ECO:0000313" key="2">
    <source>
        <dbReference type="Proteomes" id="UP000200980"/>
    </source>
</evidence>
<keyword evidence="2" id="KW-1185">Reference proteome</keyword>
<dbReference type="RefSeq" id="WP_077395490.1">
    <property type="nucleotide sequence ID" value="NZ_JATM01000001.1"/>
</dbReference>
<organism evidence="1 2">
    <name type="scientific">Bombella intestini</name>
    <dbReference type="NCBI Taxonomy" id="1539051"/>
    <lineage>
        <taxon>Bacteria</taxon>
        <taxon>Pseudomonadati</taxon>
        <taxon>Pseudomonadota</taxon>
        <taxon>Alphaproteobacteria</taxon>
        <taxon>Acetobacterales</taxon>
        <taxon>Acetobacteraceae</taxon>
        <taxon>Bombella</taxon>
    </lineage>
</organism>
<reference evidence="1 2" key="1">
    <citation type="journal article" date="2016" name="PLoS ONE">
        <title>Whole-Genome Sequence Analysis of Bombella intestini LMG 28161T, a Novel Acetic Acid Bacterium Isolated from the Crop of a Red-Tailed Bumble Bee, Bombus lapidarius.</title>
        <authorList>
            <person name="Li L."/>
            <person name="Illeghems K."/>
            <person name="Van Kerrebroeck S."/>
            <person name="Borremans W."/>
            <person name="Cleenwerck I."/>
            <person name="Smagghe G."/>
            <person name="De Vuyst L."/>
            <person name="Vandamme P."/>
        </authorList>
    </citation>
    <scope>NUCLEOTIDE SEQUENCE [LARGE SCALE GENOMIC DNA]</scope>
    <source>
        <strain evidence="1 2">R-52487</strain>
    </source>
</reference>
<dbReference type="OrthoDB" id="9788272at2"/>
<dbReference type="STRING" id="1539051.AL01_01475"/>
<dbReference type="AlphaFoldDB" id="A0A1S8GRJ6"/>
<protein>
    <submittedName>
        <fullName evidence="1">Capsular biosynthesis protein</fullName>
    </submittedName>
</protein>
<proteinExistence type="predicted"/>
<dbReference type="Proteomes" id="UP000200980">
    <property type="component" value="Unassembled WGS sequence"/>
</dbReference>